<dbReference type="KEGG" id="mdx:BTO20_29875"/>
<evidence type="ECO:0000259" key="9">
    <source>
        <dbReference type="Pfam" id="PF06737"/>
    </source>
</evidence>
<dbReference type="Proteomes" id="UP000195331">
    <property type="component" value="Chromosome"/>
</dbReference>
<keyword evidence="4" id="KW-0378">Hydrolase</keyword>
<evidence type="ECO:0000256" key="8">
    <source>
        <dbReference type="SAM" id="SignalP"/>
    </source>
</evidence>
<feature type="signal peptide" evidence="8">
    <location>
        <begin position="1"/>
        <end position="40"/>
    </location>
</feature>
<dbReference type="InterPro" id="IPR010618">
    <property type="entry name" value="RPF"/>
</dbReference>
<proteinExistence type="inferred from homology"/>
<evidence type="ECO:0000256" key="7">
    <source>
        <dbReference type="SAM" id="MobiDB-lite"/>
    </source>
</evidence>
<dbReference type="SUPFAM" id="SSF53955">
    <property type="entry name" value="Lysozyme-like"/>
    <property type="match status" value="1"/>
</dbReference>
<dbReference type="Gene3D" id="1.10.530.10">
    <property type="match status" value="1"/>
</dbReference>
<dbReference type="EMBL" id="CP020809">
    <property type="protein sequence ID" value="ART72204.1"/>
    <property type="molecule type" value="Genomic_DNA"/>
</dbReference>
<feature type="region of interest" description="Disordered" evidence="7">
    <location>
        <begin position="123"/>
        <end position="226"/>
    </location>
</feature>
<dbReference type="Pfam" id="PF06737">
    <property type="entry name" value="Transglycosylas"/>
    <property type="match status" value="1"/>
</dbReference>
<dbReference type="CDD" id="cd13925">
    <property type="entry name" value="RPF"/>
    <property type="match status" value="1"/>
</dbReference>
<dbReference type="RefSeq" id="WP_087079524.1">
    <property type="nucleotide sequence ID" value="NZ_CP020809.1"/>
</dbReference>
<evidence type="ECO:0000256" key="3">
    <source>
        <dbReference type="ARBA" id="ARBA00022737"/>
    </source>
</evidence>
<feature type="chain" id="PRO_5012078480" description="Resuscitation-promoting factor RpfA" evidence="8">
    <location>
        <begin position="41"/>
        <end position="244"/>
    </location>
</feature>
<evidence type="ECO:0000256" key="5">
    <source>
        <dbReference type="ARBA" id="ARBA00023026"/>
    </source>
</evidence>
<evidence type="ECO:0000313" key="10">
    <source>
        <dbReference type="EMBL" id="ART72204.1"/>
    </source>
</evidence>
<keyword evidence="3" id="KW-0677">Repeat</keyword>
<dbReference type="AlphaFoldDB" id="A0A1Y0CAY7"/>
<dbReference type="GO" id="GO:0005576">
    <property type="term" value="C:extracellular region"/>
    <property type="evidence" value="ECO:0007669"/>
    <property type="project" value="UniProtKB-ARBA"/>
</dbReference>
<dbReference type="GO" id="GO:0016787">
    <property type="term" value="F:hydrolase activity"/>
    <property type="evidence" value="ECO:0007669"/>
    <property type="project" value="UniProtKB-KW"/>
</dbReference>
<gene>
    <name evidence="10" type="ORF">BTO20_29875</name>
</gene>
<comment type="similarity">
    <text evidence="1">Belongs to the transglycosylase family. Rpf subfamily.</text>
</comment>
<keyword evidence="11" id="KW-1185">Reference proteome</keyword>
<dbReference type="GO" id="GO:0010629">
    <property type="term" value="P:negative regulation of gene expression"/>
    <property type="evidence" value="ECO:0007669"/>
    <property type="project" value="UniProtKB-ARBA"/>
</dbReference>
<keyword evidence="5" id="KW-0843">Virulence</keyword>
<feature type="compositionally biased region" description="Low complexity" evidence="7">
    <location>
        <begin position="134"/>
        <end position="144"/>
    </location>
</feature>
<protein>
    <recommendedName>
        <fullName evidence="6">Resuscitation-promoting factor RpfA</fullName>
    </recommendedName>
</protein>
<reference evidence="10 11" key="1">
    <citation type="submission" date="2017-04" db="EMBL/GenBank/DDBJ databases">
        <title>Whole Genome Sequence of 1,4-Dioxane Degrading Bacterium Mycobacterium dioxanotrophicus PH-06.</title>
        <authorList>
            <person name="He Y."/>
        </authorList>
    </citation>
    <scope>NUCLEOTIDE SEQUENCE [LARGE SCALE GENOMIC DNA]</scope>
    <source>
        <strain evidence="10 11">PH-06</strain>
    </source>
</reference>
<dbReference type="FunFam" id="1.10.530.10:FF:000029">
    <property type="entry name" value="Resuscitation-promoting factor RpfA"/>
    <property type="match status" value="1"/>
</dbReference>
<evidence type="ECO:0000256" key="2">
    <source>
        <dbReference type="ARBA" id="ARBA00022729"/>
    </source>
</evidence>
<dbReference type="OrthoDB" id="1404170at2"/>
<organism evidence="10 11">
    <name type="scientific">Mycobacterium dioxanotrophicus</name>
    <dbReference type="NCBI Taxonomy" id="482462"/>
    <lineage>
        <taxon>Bacteria</taxon>
        <taxon>Bacillati</taxon>
        <taxon>Actinomycetota</taxon>
        <taxon>Actinomycetes</taxon>
        <taxon>Mycobacteriales</taxon>
        <taxon>Mycobacteriaceae</taxon>
        <taxon>Mycobacterium</taxon>
    </lineage>
</organism>
<feature type="compositionally biased region" description="Pro residues" evidence="7">
    <location>
        <begin position="178"/>
        <end position="194"/>
    </location>
</feature>
<dbReference type="InterPro" id="IPR023346">
    <property type="entry name" value="Lysozyme-like_dom_sf"/>
</dbReference>
<feature type="domain" description="Resuscitation-promoting factor core lysozyme-like" evidence="9">
    <location>
        <begin position="40"/>
        <end position="116"/>
    </location>
</feature>
<evidence type="ECO:0000313" key="11">
    <source>
        <dbReference type="Proteomes" id="UP000195331"/>
    </source>
</evidence>
<evidence type="ECO:0000256" key="4">
    <source>
        <dbReference type="ARBA" id="ARBA00022801"/>
    </source>
</evidence>
<feature type="compositionally biased region" description="Low complexity" evidence="7">
    <location>
        <begin position="152"/>
        <end position="177"/>
    </location>
</feature>
<evidence type="ECO:0000256" key="1">
    <source>
        <dbReference type="ARBA" id="ARBA00010830"/>
    </source>
</evidence>
<feature type="compositionally biased region" description="Polar residues" evidence="7">
    <location>
        <begin position="123"/>
        <end position="133"/>
    </location>
</feature>
<feature type="compositionally biased region" description="Low complexity" evidence="7">
    <location>
        <begin position="195"/>
        <end position="205"/>
    </location>
</feature>
<evidence type="ECO:0000256" key="6">
    <source>
        <dbReference type="ARBA" id="ARBA00070624"/>
    </source>
</evidence>
<dbReference type="GO" id="GO:0042127">
    <property type="term" value="P:regulation of cell population proliferation"/>
    <property type="evidence" value="ECO:0007669"/>
    <property type="project" value="UniProtKB-ARBA"/>
</dbReference>
<accession>A0A1Y0CAY7</accession>
<dbReference type="GO" id="GO:0009372">
    <property type="term" value="P:quorum sensing"/>
    <property type="evidence" value="ECO:0007669"/>
    <property type="project" value="UniProtKB-ARBA"/>
</dbReference>
<sequence length="244" mass="24031">MSGRHRKPTTSSSAKNVAKIAVTGVALAGGSLALASQASAATDGEWDTVARCESGGNWAINTGNGYQGGLQFSPSTWSAHGGGQYAPAANMATKDQQIAVAERVLASQGKGAWPVCGHGLSGSTPRNVVNQPQPLDNPAVNAPDAPAPDAPAPAVEPAAFDPAAAPAPTLPAGSAGPAPAPEAPAPADVPPPAAPVTDAALQAPAPEAPPAEAPAPVDAQPVSYSEQIQQAIEKQGLHGNVIIG</sequence>
<name>A0A1Y0CAY7_9MYCO</name>
<keyword evidence="2 8" id="KW-0732">Signal</keyword>